<name>A0A4Y7TE95_COPMI</name>
<proteinExistence type="predicted"/>
<accession>A0A4Y7TE95</accession>
<comment type="caution">
    <text evidence="2">The sequence shown here is derived from an EMBL/GenBank/DDBJ whole genome shotgun (WGS) entry which is preliminary data.</text>
</comment>
<gene>
    <name evidence="2" type="ORF">FA13DRAFT_1790801</name>
</gene>
<sequence>MQEARLLTSTKQALYTAYSRFLWILDLSRPRILLALVFECLSITRLFNQLTLQVQTRCLKSLRNPEELVPLPPSAVVWFQPPLGLQERLAPNGENLEVKTIAAEARAARRLKREVDRDGLVETGDAATYWIALQAETATARQLKEANEKLERKISKMKGTTAKLQLSADQSLVKIHAYEEMLQAKETELAAMKNLLDIARARADELYGDKMKYWEELSQALHLVDILETAKAGGHDEYGSHSQTTRLCDPIV</sequence>
<dbReference type="EMBL" id="QPFP01000015">
    <property type="protein sequence ID" value="TEB32506.1"/>
    <property type="molecule type" value="Genomic_DNA"/>
</dbReference>
<dbReference type="Proteomes" id="UP000298030">
    <property type="component" value="Unassembled WGS sequence"/>
</dbReference>
<evidence type="ECO:0000313" key="2">
    <source>
        <dbReference type="EMBL" id="TEB32506.1"/>
    </source>
</evidence>
<evidence type="ECO:0000313" key="3">
    <source>
        <dbReference type="Proteomes" id="UP000298030"/>
    </source>
</evidence>
<keyword evidence="1" id="KW-0175">Coiled coil</keyword>
<feature type="coiled-coil region" evidence="1">
    <location>
        <begin position="133"/>
        <end position="202"/>
    </location>
</feature>
<protein>
    <submittedName>
        <fullName evidence="2">Uncharacterized protein</fullName>
    </submittedName>
</protein>
<dbReference type="AlphaFoldDB" id="A0A4Y7TE95"/>
<evidence type="ECO:0000256" key="1">
    <source>
        <dbReference type="SAM" id="Coils"/>
    </source>
</evidence>
<keyword evidence="3" id="KW-1185">Reference proteome</keyword>
<organism evidence="2 3">
    <name type="scientific">Coprinellus micaceus</name>
    <name type="common">Glistening ink-cap mushroom</name>
    <name type="synonym">Coprinus micaceus</name>
    <dbReference type="NCBI Taxonomy" id="71717"/>
    <lineage>
        <taxon>Eukaryota</taxon>
        <taxon>Fungi</taxon>
        <taxon>Dikarya</taxon>
        <taxon>Basidiomycota</taxon>
        <taxon>Agaricomycotina</taxon>
        <taxon>Agaricomycetes</taxon>
        <taxon>Agaricomycetidae</taxon>
        <taxon>Agaricales</taxon>
        <taxon>Agaricineae</taxon>
        <taxon>Psathyrellaceae</taxon>
        <taxon>Coprinellus</taxon>
    </lineage>
</organism>
<reference evidence="2 3" key="1">
    <citation type="journal article" date="2019" name="Nat. Ecol. Evol.">
        <title>Megaphylogeny resolves global patterns of mushroom evolution.</title>
        <authorList>
            <person name="Varga T."/>
            <person name="Krizsan K."/>
            <person name="Foldi C."/>
            <person name="Dima B."/>
            <person name="Sanchez-Garcia M."/>
            <person name="Sanchez-Ramirez S."/>
            <person name="Szollosi G.J."/>
            <person name="Szarkandi J.G."/>
            <person name="Papp V."/>
            <person name="Albert L."/>
            <person name="Andreopoulos W."/>
            <person name="Angelini C."/>
            <person name="Antonin V."/>
            <person name="Barry K.W."/>
            <person name="Bougher N.L."/>
            <person name="Buchanan P."/>
            <person name="Buyck B."/>
            <person name="Bense V."/>
            <person name="Catcheside P."/>
            <person name="Chovatia M."/>
            <person name="Cooper J."/>
            <person name="Damon W."/>
            <person name="Desjardin D."/>
            <person name="Finy P."/>
            <person name="Geml J."/>
            <person name="Haridas S."/>
            <person name="Hughes K."/>
            <person name="Justo A."/>
            <person name="Karasinski D."/>
            <person name="Kautmanova I."/>
            <person name="Kiss B."/>
            <person name="Kocsube S."/>
            <person name="Kotiranta H."/>
            <person name="LaButti K.M."/>
            <person name="Lechner B.E."/>
            <person name="Liimatainen K."/>
            <person name="Lipzen A."/>
            <person name="Lukacs Z."/>
            <person name="Mihaltcheva S."/>
            <person name="Morgado L.N."/>
            <person name="Niskanen T."/>
            <person name="Noordeloos M.E."/>
            <person name="Ohm R.A."/>
            <person name="Ortiz-Santana B."/>
            <person name="Ovrebo C."/>
            <person name="Racz N."/>
            <person name="Riley R."/>
            <person name="Savchenko A."/>
            <person name="Shiryaev A."/>
            <person name="Soop K."/>
            <person name="Spirin V."/>
            <person name="Szebenyi C."/>
            <person name="Tomsovsky M."/>
            <person name="Tulloss R.E."/>
            <person name="Uehling J."/>
            <person name="Grigoriev I.V."/>
            <person name="Vagvolgyi C."/>
            <person name="Papp T."/>
            <person name="Martin F.M."/>
            <person name="Miettinen O."/>
            <person name="Hibbett D.S."/>
            <person name="Nagy L.G."/>
        </authorList>
    </citation>
    <scope>NUCLEOTIDE SEQUENCE [LARGE SCALE GENOMIC DNA]</scope>
    <source>
        <strain evidence="2 3">FP101781</strain>
    </source>
</reference>